<proteinExistence type="predicted"/>
<gene>
    <name evidence="2" type="ORF">S03H2_19904</name>
</gene>
<name>X1EIA4_9ZZZZ</name>
<keyword evidence="1" id="KW-0812">Transmembrane</keyword>
<keyword evidence="1" id="KW-1133">Transmembrane helix</keyword>
<comment type="caution">
    <text evidence="2">The sequence shown here is derived from an EMBL/GenBank/DDBJ whole genome shotgun (WGS) entry which is preliminary data.</text>
</comment>
<reference evidence="2" key="1">
    <citation type="journal article" date="2014" name="Front. Microbiol.">
        <title>High frequency of phylogenetically diverse reductive dehalogenase-homologous genes in deep subseafloor sedimentary metagenomes.</title>
        <authorList>
            <person name="Kawai M."/>
            <person name="Futagami T."/>
            <person name="Toyoda A."/>
            <person name="Takaki Y."/>
            <person name="Nishi S."/>
            <person name="Hori S."/>
            <person name="Arai W."/>
            <person name="Tsubouchi T."/>
            <person name="Morono Y."/>
            <person name="Uchiyama I."/>
            <person name="Ito T."/>
            <person name="Fujiyama A."/>
            <person name="Inagaki F."/>
            <person name="Takami H."/>
        </authorList>
    </citation>
    <scope>NUCLEOTIDE SEQUENCE</scope>
    <source>
        <strain evidence="2">Expedition CK06-06</strain>
    </source>
</reference>
<protein>
    <submittedName>
        <fullName evidence="2">Uncharacterized protein</fullName>
    </submittedName>
</protein>
<evidence type="ECO:0000256" key="1">
    <source>
        <dbReference type="SAM" id="Phobius"/>
    </source>
</evidence>
<accession>X1EIA4</accession>
<dbReference type="EMBL" id="BARU01010440">
    <property type="protein sequence ID" value="GAH33026.1"/>
    <property type="molecule type" value="Genomic_DNA"/>
</dbReference>
<feature type="non-terminal residue" evidence="2">
    <location>
        <position position="33"/>
    </location>
</feature>
<sequence length="33" mass="3846">MIIYLIGVILSIVISIITIYSHIKRFRNLKLNS</sequence>
<keyword evidence="1" id="KW-0472">Membrane</keyword>
<evidence type="ECO:0000313" key="2">
    <source>
        <dbReference type="EMBL" id="GAH33026.1"/>
    </source>
</evidence>
<feature type="transmembrane region" description="Helical" evidence="1">
    <location>
        <begin position="6"/>
        <end position="23"/>
    </location>
</feature>
<dbReference type="AlphaFoldDB" id="X1EIA4"/>
<organism evidence="2">
    <name type="scientific">marine sediment metagenome</name>
    <dbReference type="NCBI Taxonomy" id="412755"/>
    <lineage>
        <taxon>unclassified sequences</taxon>
        <taxon>metagenomes</taxon>
        <taxon>ecological metagenomes</taxon>
    </lineage>
</organism>